<dbReference type="PANTHER" id="PTHR30388">
    <property type="entry name" value="ALDEHYDE OXIDOREDUCTASE MOLYBDENUM COFACTOR ASSEMBLY PROTEIN"/>
    <property type="match status" value="1"/>
</dbReference>
<dbReference type="InterPro" id="IPR027051">
    <property type="entry name" value="XdhC_Rossmann_dom"/>
</dbReference>
<accession>A0A8J6PWZ7</accession>
<reference evidence="2" key="1">
    <citation type="submission" date="2020-09" db="EMBL/GenBank/DDBJ databases">
        <title>Genome seq and assembly of Tianweitania sp.</title>
        <authorList>
            <person name="Chhetri G."/>
        </authorList>
    </citation>
    <scope>NUCLEOTIDE SEQUENCE</scope>
    <source>
        <strain evidence="2">Rool2</strain>
    </source>
</reference>
<proteinExistence type="predicted"/>
<name>A0A8J6PWZ7_9HYPH</name>
<evidence type="ECO:0000313" key="2">
    <source>
        <dbReference type="EMBL" id="MBD0416611.1"/>
    </source>
</evidence>
<dbReference type="Gene3D" id="3.40.50.720">
    <property type="entry name" value="NAD(P)-binding Rossmann-like Domain"/>
    <property type="match status" value="1"/>
</dbReference>
<feature type="domain" description="XdhC Rossmann" evidence="1">
    <location>
        <begin position="77"/>
        <end position="218"/>
    </location>
</feature>
<protein>
    <submittedName>
        <fullName evidence="2">XdhC family protein</fullName>
    </submittedName>
</protein>
<dbReference type="AlphaFoldDB" id="A0A8J6PWZ7"/>
<dbReference type="Pfam" id="PF13478">
    <property type="entry name" value="XdhC_C"/>
    <property type="match status" value="1"/>
</dbReference>
<dbReference type="InterPro" id="IPR052698">
    <property type="entry name" value="MoCofactor_Util/Proc"/>
</dbReference>
<evidence type="ECO:0000313" key="3">
    <source>
        <dbReference type="Proteomes" id="UP000643405"/>
    </source>
</evidence>
<sequence length="236" mass="25178">MDPHLLEQLNGERRARRAAVLVTDLSDGAGRLIREGEMVSGALGEVVARAFRTGNSGLTEAEDRSFFINAHLPQPRLMLLGAVHISQALAPMARVAGYPVEIVDPRTAFAAEDRFPDVPLDPRWPEEVFAERPLDAYTAVAAVTHDPKIDDFALKAALDAGCFYVGALGSRKTHAARLERLKSLGATADQLDRIAAPIGLDIGAANPAEIAVAVLAQVIAAFRARGNAAKVKEKTA</sequence>
<dbReference type="PANTHER" id="PTHR30388:SF4">
    <property type="entry name" value="MOLYBDENUM COFACTOR INSERTION CHAPERONE PAOD"/>
    <property type="match status" value="1"/>
</dbReference>
<keyword evidence="3" id="KW-1185">Reference proteome</keyword>
<gene>
    <name evidence="2" type="ORF">ICI42_18315</name>
</gene>
<comment type="caution">
    <text evidence="2">The sequence shown here is derived from an EMBL/GenBank/DDBJ whole genome shotgun (WGS) entry which is preliminary data.</text>
</comment>
<organism evidence="2 3">
    <name type="scientific">Oryzicola mucosus</name>
    <dbReference type="NCBI Taxonomy" id="2767425"/>
    <lineage>
        <taxon>Bacteria</taxon>
        <taxon>Pseudomonadati</taxon>
        <taxon>Pseudomonadota</taxon>
        <taxon>Alphaproteobacteria</taxon>
        <taxon>Hyphomicrobiales</taxon>
        <taxon>Phyllobacteriaceae</taxon>
        <taxon>Oryzicola</taxon>
    </lineage>
</organism>
<evidence type="ECO:0000259" key="1">
    <source>
        <dbReference type="Pfam" id="PF13478"/>
    </source>
</evidence>
<dbReference type="Proteomes" id="UP000643405">
    <property type="component" value="Unassembled WGS sequence"/>
</dbReference>
<dbReference type="EMBL" id="JACVVX010000006">
    <property type="protein sequence ID" value="MBD0416611.1"/>
    <property type="molecule type" value="Genomic_DNA"/>
</dbReference>